<keyword evidence="6 14" id="KW-0812">Transmembrane</keyword>
<evidence type="ECO:0000256" key="11">
    <source>
        <dbReference type="ARBA" id="ARBA00023136"/>
    </source>
</evidence>
<proteinExistence type="inferred from homology"/>
<dbReference type="GO" id="GO:1901029">
    <property type="term" value="P:negative regulation of mitochondrial outer membrane permeabilization involved in apoptotic signaling pathway"/>
    <property type="evidence" value="ECO:0007669"/>
    <property type="project" value="TreeGrafter"/>
</dbReference>
<feature type="transmembrane region" description="Helical" evidence="16">
    <location>
        <begin position="214"/>
        <end position="233"/>
    </location>
</feature>
<protein>
    <recommendedName>
        <fullName evidence="16">ADP/ATP translocase</fullName>
    </recommendedName>
    <alternativeName>
        <fullName evidence="16">ADP,ATP carrier protein</fullName>
    </alternativeName>
</protein>
<dbReference type="EMBL" id="CAJNOR010001512">
    <property type="protein sequence ID" value="CAF1155808.1"/>
    <property type="molecule type" value="Genomic_DNA"/>
</dbReference>
<dbReference type="SUPFAM" id="SSF103506">
    <property type="entry name" value="Mitochondrial carrier"/>
    <property type="match status" value="1"/>
</dbReference>
<dbReference type="PRINTS" id="PR00927">
    <property type="entry name" value="ADPTRNSLCASE"/>
</dbReference>
<dbReference type="InterPro" id="IPR018108">
    <property type="entry name" value="MCP_transmembrane"/>
</dbReference>
<evidence type="ECO:0000256" key="15">
    <source>
        <dbReference type="RuleBase" id="RU000488"/>
    </source>
</evidence>
<feature type="repeat" description="Solcar" evidence="14">
    <location>
        <begin position="113"/>
        <end position="206"/>
    </location>
</feature>
<feature type="transmembrane region" description="Helical" evidence="16">
    <location>
        <begin position="114"/>
        <end position="136"/>
    </location>
</feature>
<organism evidence="17 18">
    <name type="scientific">Adineta ricciae</name>
    <name type="common">Rotifer</name>
    <dbReference type="NCBI Taxonomy" id="249248"/>
    <lineage>
        <taxon>Eukaryota</taxon>
        <taxon>Metazoa</taxon>
        <taxon>Spiralia</taxon>
        <taxon>Gnathifera</taxon>
        <taxon>Rotifera</taxon>
        <taxon>Eurotatoria</taxon>
        <taxon>Bdelloidea</taxon>
        <taxon>Adinetida</taxon>
        <taxon>Adinetidae</taxon>
        <taxon>Adineta</taxon>
    </lineage>
</organism>
<keyword evidence="11 14" id="KW-0472">Membrane</keyword>
<keyword evidence="9 16" id="KW-1133">Transmembrane helix</keyword>
<comment type="function">
    <text evidence="13">ADP:ATP antiporter that mediates import of ADP into the mitochondrial matrix for ATP synthesis, and export of ATP out to fuel the cell. Cycles between the cytoplasmic-open state (c-state) and the matrix-open state (m-state): operates by the alternating access mechanism with a single substrate-binding site intermittently exposed to either the cytosolic (c-state) or matrix (m-state) side of the inner mitochondrial membrane.</text>
</comment>
<comment type="similarity">
    <text evidence="2 15">Belongs to the mitochondrial carrier (TC 2.A.29) family.</text>
</comment>
<sequence>MTSRQDISLNFIETFVISSVTAVAARTLITPVDRCKILITHQAQFLKDGLISRPYKGFIDCMIQTYKYRGIRPLYQGNLAICIRHFPIHALNFAFKNEIKRMFKQNSNDSYSKIFLENFVSGSIAGALSVCILYSLDNARQHVYKDIRTGKIRREKGQLYRIMNAYKNILATDGIGGLYRDFLIVCVHDVIYRGCYFGFYDTLKPILLGQNPSFFLSFILGYSVTLVSHLVSYPVDTVRRRMRWDKIRSSRQYTSHVNCLFQIIRNEHISSLFRGANTWIIRSIPSAGFLAGFDLFAKIYLNIKDSRS</sequence>
<evidence type="ECO:0000256" key="5">
    <source>
        <dbReference type="ARBA" id="ARBA00022449"/>
    </source>
</evidence>
<dbReference type="Pfam" id="PF00153">
    <property type="entry name" value="Mito_carr"/>
    <property type="match status" value="3"/>
</dbReference>
<feature type="repeat" description="Solcar" evidence="14">
    <location>
        <begin position="212"/>
        <end position="299"/>
    </location>
</feature>
<evidence type="ECO:0000256" key="3">
    <source>
        <dbReference type="ARBA" id="ARBA00011245"/>
    </source>
</evidence>
<dbReference type="Proteomes" id="UP000663828">
    <property type="component" value="Unassembled WGS sequence"/>
</dbReference>
<keyword evidence="7" id="KW-0677">Repeat</keyword>
<evidence type="ECO:0000256" key="10">
    <source>
        <dbReference type="ARBA" id="ARBA00023128"/>
    </source>
</evidence>
<name>A0A814T1U6_ADIRI</name>
<dbReference type="InterPro" id="IPR023395">
    <property type="entry name" value="MCP_dom_sf"/>
</dbReference>
<comment type="caution">
    <text evidence="17">The sequence shown here is derived from an EMBL/GenBank/DDBJ whole genome shotgun (WGS) entry which is preliminary data.</text>
</comment>
<dbReference type="InterPro" id="IPR002067">
    <property type="entry name" value="MCP"/>
</dbReference>
<dbReference type="GO" id="GO:0005471">
    <property type="term" value="F:ATP:ADP antiporter activity"/>
    <property type="evidence" value="ECO:0007669"/>
    <property type="project" value="UniProtKB-UniRule"/>
</dbReference>
<keyword evidence="5" id="KW-0050">Antiport</keyword>
<comment type="caution">
    <text evidence="16">Lacks conserved residue(s) required for the propagation of feature annotation.</text>
</comment>
<evidence type="ECO:0000256" key="4">
    <source>
        <dbReference type="ARBA" id="ARBA00022448"/>
    </source>
</evidence>
<dbReference type="AlphaFoldDB" id="A0A814T1U6"/>
<dbReference type="GO" id="GO:0005743">
    <property type="term" value="C:mitochondrial inner membrane"/>
    <property type="evidence" value="ECO:0007669"/>
    <property type="project" value="UniProtKB-SubCell"/>
</dbReference>
<comment type="function">
    <text evidence="16">Catalyzes the exchange of ADP and ATP across the membrane.</text>
</comment>
<keyword evidence="8" id="KW-0999">Mitochondrion inner membrane</keyword>
<evidence type="ECO:0000256" key="14">
    <source>
        <dbReference type="PROSITE-ProRule" id="PRU00282"/>
    </source>
</evidence>
<dbReference type="PRINTS" id="PR00926">
    <property type="entry name" value="MITOCARRIER"/>
</dbReference>
<dbReference type="PANTHER" id="PTHR45635">
    <property type="entry name" value="ADP,ATP CARRIER PROTEIN 1-RELATED-RELATED"/>
    <property type="match status" value="1"/>
</dbReference>
<accession>A0A814T1U6</accession>
<dbReference type="InterPro" id="IPR002113">
    <property type="entry name" value="ADT_euk_type"/>
</dbReference>
<keyword evidence="18" id="KW-1185">Reference proteome</keyword>
<comment type="catalytic activity">
    <reaction evidence="12">
        <text>ADP(in) + ATP(out) = ADP(out) + ATP(in)</text>
        <dbReference type="Rhea" id="RHEA:34999"/>
        <dbReference type="ChEBI" id="CHEBI:30616"/>
        <dbReference type="ChEBI" id="CHEBI:456216"/>
    </reaction>
    <physiologicalReaction direction="left-to-right" evidence="12">
        <dbReference type="Rhea" id="RHEA:35000"/>
    </physiologicalReaction>
</comment>
<dbReference type="GO" id="GO:1990544">
    <property type="term" value="P:mitochondrial ATP transmembrane transport"/>
    <property type="evidence" value="ECO:0007669"/>
    <property type="project" value="InterPro"/>
</dbReference>
<feature type="repeat" description="Solcar" evidence="14">
    <location>
        <begin position="9"/>
        <end position="102"/>
    </location>
</feature>
<evidence type="ECO:0000256" key="2">
    <source>
        <dbReference type="ARBA" id="ARBA00006375"/>
    </source>
</evidence>
<gene>
    <name evidence="17" type="ORF">XAT740_LOCUS21204</name>
</gene>
<evidence type="ECO:0000256" key="12">
    <source>
        <dbReference type="ARBA" id="ARBA00024143"/>
    </source>
</evidence>
<evidence type="ECO:0000256" key="1">
    <source>
        <dbReference type="ARBA" id="ARBA00004448"/>
    </source>
</evidence>
<evidence type="ECO:0000313" key="17">
    <source>
        <dbReference type="EMBL" id="CAF1155808.1"/>
    </source>
</evidence>
<dbReference type="GO" id="GO:0140021">
    <property type="term" value="P:mitochondrial ADP transmembrane transport"/>
    <property type="evidence" value="ECO:0007669"/>
    <property type="project" value="InterPro"/>
</dbReference>
<dbReference type="PANTHER" id="PTHR45635:SF14">
    <property type="entry name" value="ADP_ATP TRANSLOCASE"/>
    <property type="match status" value="1"/>
</dbReference>
<evidence type="ECO:0000256" key="8">
    <source>
        <dbReference type="ARBA" id="ARBA00022792"/>
    </source>
</evidence>
<evidence type="ECO:0000256" key="16">
    <source>
        <dbReference type="RuleBase" id="RU368008"/>
    </source>
</evidence>
<reference evidence="17" key="1">
    <citation type="submission" date="2021-02" db="EMBL/GenBank/DDBJ databases">
        <authorList>
            <person name="Nowell W R."/>
        </authorList>
    </citation>
    <scope>NUCLEOTIDE SEQUENCE</scope>
</reference>
<keyword evidence="10" id="KW-0496">Mitochondrion</keyword>
<comment type="subunit">
    <text evidence="3 16">Monomer.</text>
</comment>
<dbReference type="Gene3D" id="1.50.40.10">
    <property type="entry name" value="Mitochondrial carrier domain"/>
    <property type="match status" value="1"/>
</dbReference>
<keyword evidence="4 15" id="KW-0813">Transport</keyword>
<evidence type="ECO:0000256" key="6">
    <source>
        <dbReference type="ARBA" id="ARBA00022692"/>
    </source>
</evidence>
<evidence type="ECO:0000256" key="13">
    <source>
        <dbReference type="ARBA" id="ARBA00045250"/>
    </source>
</evidence>
<dbReference type="PROSITE" id="PS50920">
    <property type="entry name" value="SOLCAR"/>
    <property type="match status" value="3"/>
</dbReference>
<evidence type="ECO:0000256" key="7">
    <source>
        <dbReference type="ARBA" id="ARBA00022737"/>
    </source>
</evidence>
<comment type="subcellular location">
    <subcellularLocation>
        <location evidence="16">Membrane</location>
        <topology evidence="16">Multi-pass membrane protein</topology>
    </subcellularLocation>
    <subcellularLocation>
        <location evidence="1">Mitochondrion inner membrane</location>
        <topology evidence="1">Multi-pass membrane protein</topology>
    </subcellularLocation>
</comment>
<evidence type="ECO:0000313" key="18">
    <source>
        <dbReference type="Proteomes" id="UP000663828"/>
    </source>
</evidence>
<evidence type="ECO:0000256" key="9">
    <source>
        <dbReference type="ARBA" id="ARBA00022989"/>
    </source>
</evidence>